<dbReference type="AlphaFoldDB" id="A0A1B9H4L9"/>
<proteinExistence type="predicted"/>
<keyword evidence="4" id="KW-1185">Reference proteome</keyword>
<keyword evidence="2" id="KW-0812">Transmembrane</keyword>
<dbReference type="STRING" id="1296120.A0A1B9H4L9"/>
<feature type="region of interest" description="Disordered" evidence="1">
    <location>
        <begin position="460"/>
        <end position="599"/>
    </location>
</feature>
<evidence type="ECO:0000313" key="4">
    <source>
        <dbReference type="Proteomes" id="UP000092666"/>
    </source>
</evidence>
<reference evidence="4" key="2">
    <citation type="submission" date="2013-12" db="EMBL/GenBank/DDBJ databases">
        <title>Evolution of pathogenesis and genome organization in the Tremellales.</title>
        <authorList>
            <person name="Cuomo C."/>
            <person name="Litvintseva A."/>
            <person name="Heitman J."/>
            <person name="Chen Y."/>
            <person name="Sun S."/>
            <person name="Springer D."/>
            <person name="Dromer F."/>
            <person name="Young S."/>
            <person name="Zeng Q."/>
            <person name="Chapman S."/>
            <person name="Gujja S."/>
            <person name="Saif S."/>
            <person name="Birren B."/>
        </authorList>
    </citation>
    <scope>NUCLEOTIDE SEQUENCE [LARGE SCALE GENOMIC DNA]</scope>
    <source>
        <strain evidence="4">BCC8398</strain>
    </source>
</reference>
<gene>
    <name evidence="3" type="ORF">I316_00423</name>
</gene>
<dbReference type="Gene3D" id="2.60.120.260">
    <property type="entry name" value="Galactose-binding domain-like"/>
    <property type="match status" value="2"/>
</dbReference>
<dbReference type="EMBL" id="KI669492">
    <property type="protein sequence ID" value="OCF38198.1"/>
    <property type="molecule type" value="Genomic_DNA"/>
</dbReference>
<feature type="compositionally biased region" description="Polar residues" evidence="1">
    <location>
        <begin position="368"/>
        <end position="384"/>
    </location>
</feature>
<dbReference type="OrthoDB" id="2563669at2759"/>
<reference evidence="3 4" key="1">
    <citation type="submission" date="2013-07" db="EMBL/GenBank/DDBJ databases">
        <title>The Genome Sequence of Cryptococcus heveanensis BCC8398.</title>
        <authorList>
            <consortium name="The Broad Institute Genome Sequencing Platform"/>
            <person name="Cuomo C."/>
            <person name="Litvintseva A."/>
            <person name="Chen Y."/>
            <person name="Heitman J."/>
            <person name="Sun S."/>
            <person name="Springer D."/>
            <person name="Dromer F."/>
            <person name="Young S.K."/>
            <person name="Zeng Q."/>
            <person name="Gargeya S."/>
            <person name="Fitzgerald M."/>
            <person name="Abouelleil A."/>
            <person name="Alvarado L."/>
            <person name="Berlin A.M."/>
            <person name="Chapman S.B."/>
            <person name="Dewar J."/>
            <person name="Goldberg J."/>
            <person name="Griggs A."/>
            <person name="Gujja S."/>
            <person name="Hansen M."/>
            <person name="Howarth C."/>
            <person name="Imamovic A."/>
            <person name="Larimer J."/>
            <person name="McCowan C."/>
            <person name="Murphy C."/>
            <person name="Pearson M."/>
            <person name="Priest M."/>
            <person name="Roberts A."/>
            <person name="Saif S."/>
            <person name="Shea T."/>
            <person name="Sykes S."/>
            <person name="Wortman J."/>
            <person name="Nusbaum C."/>
            <person name="Birren B."/>
        </authorList>
    </citation>
    <scope>NUCLEOTIDE SEQUENCE [LARGE SCALE GENOMIC DNA]</scope>
    <source>
        <strain evidence="3 4">BCC8398</strain>
    </source>
</reference>
<evidence type="ECO:0000256" key="1">
    <source>
        <dbReference type="SAM" id="MobiDB-lite"/>
    </source>
</evidence>
<feature type="region of interest" description="Disordered" evidence="1">
    <location>
        <begin position="411"/>
        <end position="447"/>
    </location>
</feature>
<evidence type="ECO:0000313" key="3">
    <source>
        <dbReference type="EMBL" id="OCF38198.1"/>
    </source>
</evidence>
<keyword evidence="2" id="KW-1133">Transmembrane helix</keyword>
<keyword evidence="2" id="KW-0472">Membrane</keyword>
<feature type="transmembrane region" description="Helical" evidence="2">
    <location>
        <begin position="311"/>
        <end position="335"/>
    </location>
</feature>
<protein>
    <recommendedName>
        <fullName evidence="5">Transmembrane protein</fullName>
    </recommendedName>
</protein>
<name>A0A1B9H4L9_9TREE</name>
<dbReference type="Proteomes" id="UP000092666">
    <property type="component" value="Unassembled WGS sequence"/>
</dbReference>
<evidence type="ECO:0000256" key="2">
    <source>
        <dbReference type="SAM" id="Phobius"/>
    </source>
</evidence>
<accession>A0A1B9H4L9</accession>
<organism evidence="3 4">
    <name type="scientific">Kwoniella heveanensis BCC8398</name>
    <dbReference type="NCBI Taxonomy" id="1296120"/>
    <lineage>
        <taxon>Eukaryota</taxon>
        <taxon>Fungi</taxon>
        <taxon>Dikarya</taxon>
        <taxon>Basidiomycota</taxon>
        <taxon>Agaricomycotina</taxon>
        <taxon>Tremellomycetes</taxon>
        <taxon>Tremellales</taxon>
        <taxon>Cryptococcaceae</taxon>
        <taxon>Kwoniella</taxon>
    </lineage>
</organism>
<sequence>MNITLDDTSPQFLYYSTNETWRQEHPEDDQTGNYFKKTFMATKTDGDSASFTFNGTAVYIYGAKRDNHGTYSTQLDGGSVTYQKGYDGKLEMQAVIFSAAGLSAEHEHTVILTNLPSQTTPPGNATLEWWFDVDYAIVTTSMTGKVYTTAIDDTSSAAEYFGSAWARGQGNKDLYNTTGHYTSNPGDYVQLSFNGSSVQMFGSLGDNHGNYSVSLDGSEPSVYNGTFFRSEPGVALYTASGLKDGPHTITMTNLGLPDLSKLYFGFDWAVVNSTIDPTTVDSGTTGTNVTDSVDGQPLNPVGPEGGGSTNIAAIAGGVVGGVVGLALVAMLAWFLHKRSKRNEEGLEYVMRSTDPMDLDGGEVKPYHYSSNAYHQPLPSSSSSDAGFPQAEIAQQSIPAAREIDHSGTLFLTAIPAPPPSDATSYPQSVASPAQAETSPSVAQHSASARLNTANYATPSAATFGHRHETSPQTSPTANDGLIVTPSPAGAGTAQGTTRSKTAGVALPYTARPPPVNTPASSGNGNNPDTSDVSSQPTSERPRASSFGSQRMYVPGREQDMGPVPVLPGDGDEEVGGGEQGTLPPDYHQATEPFPGQMRP</sequence>
<feature type="compositionally biased region" description="Polar residues" evidence="1">
    <location>
        <begin position="517"/>
        <end position="538"/>
    </location>
</feature>
<feature type="region of interest" description="Disordered" evidence="1">
    <location>
        <begin position="361"/>
        <end position="386"/>
    </location>
</feature>
<feature type="compositionally biased region" description="Polar residues" evidence="1">
    <location>
        <begin position="421"/>
        <end position="447"/>
    </location>
</feature>
<evidence type="ECO:0008006" key="5">
    <source>
        <dbReference type="Google" id="ProtNLM"/>
    </source>
</evidence>